<reference evidence="2" key="1">
    <citation type="journal article" date="2019" name="Environ. Microbiol.">
        <title>Fungal ecological strategies reflected in gene transcription - a case study of two litter decomposers.</title>
        <authorList>
            <person name="Barbi F."/>
            <person name="Kohler A."/>
            <person name="Barry K."/>
            <person name="Baskaran P."/>
            <person name="Daum C."/>
            <person name="Fauchery L."/>
            <person name="Ihrmark K."/>
            <person name="Kuo A."/>
            <person name="LaButti K."/>
            <person name="Lipzen A."/>
            <person name="Morin E."/>
            <person name="Grigoriev I.V."/>
            <person name="Henrissat B."/>
            <person name="Lindahl B."/>
            <person name="Martin F."/>
        </authorList>
    </citation>
    <scope>NUCLEOTIDE SEQUENCE</scope>
    <source>
        <strain evidence="2">JB14</strain>
    </source>
</reference>
<evidence type="ECO:0000313" key="2">
    <source>
        <dbReference type="EMBL" id="KAE9398384.1"/>
    </source>
</evidence>
<dbReference type="AlphaFoldDB" id="A0A6A4HMU2"/>
<feature type="transmembrane region" description="Helical" evidence="1">
    <location>
        <begin position="97"/>
        <end position="123"/>
    </location>
</feature>
<keyword evidence="1" id="KW-0812">Transmembrane</keyword>
<gene>
    <name evidence="2" type="ORF">BT96DRAFT_822131</name>
</gene>
<keyword evidence="1" id="KW-1133">Transmembrane helix</keyword>
<dbReference type="EMBL" id="ML769484">
    <property type="protein sequence ID" value="KAE9398384.1"/>
    <property type="molecule type" value="Genomic_DNA"/>
</dbReference>
<dbReference type="Proteomes" id="UP000799118">
    <property type="component" value="Unassembled WGS sequence"/>
</dbReference>
<sequence>MAPSLLDLLHSILVWKGLWDWFIKMFGDDSASTIIPMCFASSVLIILTLSVINGLIPVSKQNYCLVLPITWIPETLLAVTGAEMIDLKTFPDFKARFQWLFSLGLALSSTVDVLITAMMMLTLR</sequence>
<feature type="transmembrane region" description="Helical" evidence="1">
    <location>
        <begin position="34"/>
        <end position="56"/>
    </location>
</feature>
<name>A0A6A4HMU2_9AGAR</name>
<evidence type="ECO:0000256" key="1">
    <source>
        <dbReference type="SAM" id="Phobius"/>
    </source>
</evidence>
<organism evidence="2 3">
    <name type="scientific">Gymnopus androsaceus JB14</name>
    <dbReference type="NCBI Taxonomy" id="1447944"/>
    <lineage>
        <taxon>Eukaryota</taxon>
        <taxon>Fungi</taxon>
        <taxon>Dikarya</taxon>
        <taxon>Basidiomycota</taxon>
        <taxon>Agaricomycotina</taxon>
        <taxon>Agaricomycetes</taxon>
        <taxon>Agaricomycetidae</taxon>
        <taxon>Agaricales</taxon>
        <taxon>Marasmiineae</taxon>
        <taxon>Omphalotaceae</taxon>
        <taxon>Gymnopus</taxon>
    </lineage>
</organism>
<proteinExistence type="predicted"/>
<keyword evidence="1" id="KW-0472">Membrane</keyword>
<evidence type="ECO:0000313" key="3">
    <source>
        <dbReference type="Proteomes" id="UP000799118"/>
    </source>
</evidence>
<dbReference type="OrthoDB" id="3206554at2759"/>
<protein>
    <submittedName>
        <fullName evidence="2">Uncharacterized protein</fullName>
    </submittedName>
</protein>
<accession>A0A6A4HMU2</accession>
<feature type="transmembrane region" description="Helical" evidence="1">
    <location>
        <begin position="63"/>
        <end position="85"/>
    </location>
</feature>
<keyword evidence="3" id="KW-1185">Reference proteome</keyword>